<gene>
    <name evidence="1" type="ORF">HOP40_06675</name>
</gene>
<organism evidence="1 2">
    <name type="scientific">Pseudonocardia broussonetiae</name>
    <dbReference type="NCBI Taxonomy" id="2736640"/>
    <lineage>
        <taxon>Bacteria</taxon>
        <taxon>Bacillati</taxon>
        <taxon>Actinomycetota</taxon>
        <taxon>Actinomycetes</taxon>
        <taxon>Pseudonocardiales</taxon>
        <taxon>Pseudonocardiaceae</taxon>
        <taxon>Pseudonocardia</taxon>
    </lineage>
</organism>
<dbReference type="KEGG" id="pbro:HOP40_06675"/>
<reference evidence="1 2" key="1">
    <citation type="submission" date="2020-05" db="EMBL/GenBank/DDBJ databases">
        <authorList>
            <person name="Mo P."/>
        </authorList>
    </citation>
    <scope>NUCLEOTIDE SEQUENCE [LARGE SCALE GENOMIC DNA]</scope>
    <source>
        <strain evidence="1 2">Gen01</strain>
    </source>
</reference>
<dbReference type="RefSeq" id="WP_172155660.1">
    <property type="nucleotide sequence ID" value="NZ_CP053564.1"/>
</dbReference>
<name>A0A6M6JD75_9PSEU</name>
<dbReference type="AlphaFoldDB" id="A0A6M6JD75"/>
<keyword evidence="2" id="KW-1185">Reference proteome</keyword>
<dbReference type="EMBL" id="CP053564">
    <property type="protein sequence ID" value="QJY45526.1"/>
    <property type="molecule type" value="Genomic_DNA"/>
</dbReference>
<evidence type="ECO:0000313" key="1">
    <source>
        <dbReference type="EMBL" id="QJY45526.1"/>
    </source>
</evidence>
<accession>A0A6M6JD75</accession>
<dbReference type="Proteomes" id="UP000505377">
    <property type="component" value="Chromosome"/>
</dbReference>
<proteinExistence type="predicted"/>
<protein>
    <submittedName>
        <fullName evidence="1">Uncharacterized protein</fullName>
    </submittedName>
</protein>
<evidence type="ECO:0000313" key="2">
    <source>
        <dbReference type="Proteomes" id="UP000505377"/>
    </source>
</evidence>
<sequence>MDTASTVPDTVIVDFLAGLQRCGIAAVVQGVVVVFTVEAVTGARAGRPTPTGVHVDELSMWPQFPPHWVHFPADVGFSTTNANAEDTLPGWVRHSRQINGWGDAAEPAQAWIAHIRSVLETAS</sequence>